<dbReference type="AlphaFoldDB" id="A0A1M7YF79"/>
<feature type="domain" description="Cytochrome b/b6 N-terminal region profile" evidence="2">
    <location>
        <begin position="1"/>
        <end position="214"/>
    </location>
</feature>
<feature type="transmembrane region" description="Helical" evidence="1">
    <location>
        <begin position="117"/>
        <end position="137"/>
    </location>
</feature>
<feature type="transmembrane region" description="Helical" evidence="1">
    <location>
        <begin position="288"/>
        <end position="308"/>
    </location>
</feature>
<name>A0A1M7YF79_9BACT</name>
<evidence type="ECO:0000313" key="3">
    <source>
        <dbReference type="EMBL" id="SHO51273.1"/>
    </source>
</evidence>
<keyword evidence="4" id="KW-1185">Reference proteome</keyword>
<dbReference type="SUPFAM" id="SSF81342">
    <property type="entry name" value="Transmembrane di-heme cytochromes"/>
    <property type="match status" value="1"/>
</dbReference>
<dbReference type="Gene3D" id="1.20.810.10">
    <property type="entry name" value="Cytochrome Bc1 Complex, Chain C"/>
    <property type="match status" value="1"/>
</dbReference>
<accession>A0A1M7YF79</accession>
<dbReference type="PROSITE" id="PS51002">
    <property type="entry name" value="CYTB_NTER"/>
    <property type="match status" value="1"/>
</dbReference>
<dbReference type="InterPro" id="IPR027387">
    <property type="entry name" value="Cytb/b6-like_sf"/>
</dbReference>
<dbReference type="InterPro" id="IPR016174">
    <property type="entry name" value="Di-haem_cyt_TM"/>
</dbReference>
<dbReference type="GO" id="GO:0022904">
    <property type="term" value="P:respiratory electron transport chain"/>
    <property type="evidence" value="ECO:0007669"/>
    <property type="project" value="InterPro"/>
</dbReference>
<reference evidence="3 4" key="1">
    <citation type="submission" date="2016-12" db="EMBL/GenBank/DDBJ databases">
        <authorList>
            <person name="Song W.-J."/>
            <person name="Kurnit D.M."/>
        </authorList>
    </citation>
    <scope>NUCLEOTIDE SEQUENCE [LARGE SCALE GENOMIC DNA]</scope>
    <source>
        <strain evidence="3 4">DSM 18488</strain>
    </source>
</reference>
<feature type="transmembrane region" description="Helical" evidence="1">
    <location>
        <begin position="29"/>
        <end position="55"/>
    </location>
</feature>
<keyword evidence="1" id="KW-0472">Membrane</keyword>
<dbReference type="PANTHER" id="PTHR19271">
    <property type="entry name" value="CYTOCHROME B"/>
    <property type="match status" value="1"/>
</dbReference>
<feature type="transmembrane region" description="Helical" evidence="1">
    <location>
        <begin position="361"/>
        <end position="381"/>
    </location>
</feature>
<feature type="transmembrane region" description="Helical" evidence="1">
    <location>
        <begin position="177"/>
        <end position="203"/>
    </location>
</feature>
<dbReference type="EMBL" id="FRFE01000024">
    <property type="protein sequence ID" value="SHO51273.1"/>
    <property type="molecule type" value="Genomic_DNA"/>
</dbReference>
<dbReference type="Pfam" id="PF00033">
    <property type="entry name" value="Cytochrome_B"/>
    <property type="match status" value="1"/>
</dbReference>
<evidence type="ECO:0000259" key="2">
    <source>
        <dbReference type="PROSITE" id="PS51002"/>
    </source>
</evidence>
<feature type="transmembrane region" description="Helical" evidence="1">
    <location>
        <begin position="230"/>
        <end position="252"/>
    </location>
</feature>
<feature type="transmembrane region" description="Helical" evidence="1">
    <location>
        <begin position="328"/>
        <end position="349"/>
    </location>
</feature>
<protein>
    <submittedName>
        <fullName evidence="3">Cytochrome b subunit of the bc complex</fullName>
    </submittedName>
</protein>
<dbReference type="Proteomes" id="UP000184603">
    <property type="component" value="Unassembled WGS sequence"/>
</dbReference>
<feature type="transmembrane region" description="Helical" evidence="1">
    <location>
        <begin position="84"/>
        <end position="105"/>
    </location>
</feature>
<dbReference type="RefSeq" id="WP_159441331.1">
    <property type="nucleotide sequence ID" value="NZ_FRFE01000024.1"/>
</dbReference>
<dbReference type="GO" id="GO:0016491">
    <property type="term" value="F:oxidoreductase activity"/>
    <property type="evidence" value="ECO:0007669"/>
    <property type="project" value="InterPro"/>
</dbReference>
<dbReference type="OrthoDB" id="9804503at2"/>
<keyword evidence="1" id="KW-0812">Transmembrane</keyword>
<evidence type="ECO:0000256" key="1">
    <source>
        <dbReference type="SAM" id="Phobius"/>
    </source>
</evidence>
<proteinExistence type="predicted"/>
<organism evidence="3 4">
    <name type="scientific">Desulfopila aestuarii DSM 18488</name>
    <dbReference type="NCBI Taxonomy" id="1121416"/>
    <lineage>
        <taxon>Bacteria</taxon>
        <taxon>Pseudomonadati</taxon>
        <taxon>Thermodesulfobacteriota</taxon>
        <taxon>Desulfobulbia</taxon>
        <taxon>Desulfobulbales</taxon>
        <taxon>Desulfocapsaceae</taxon>
        <taxon>Desulfopila</taxon>
    </lineage>
</organism>
<dbReference type="PANTHER" id="PTHR19271:SF16">
    <property type="entry name" value="CYTOCHROME B"/>
    <property type="match status" value="1"/>
</dbReference>
<dbReference type="InterPro" id="IPR005797">
    <property type="entry name" value="Cyt_b/b6_N"/>
</dbReference>
<dbReference type="STRING" id="1121416.SAMN02745220_03926"/>
<sequence length="428" mass="46954">MEKGRVRTARPSFLLHLHPRRVPEETIRFSLSLGLGGMAATLCLALTFTGVFQLLSYVPRMDGAYESVLQMYDQGNLAGFMRNIHYWSGNLLVIVCFLHMLRVFLTGALTGRRGINWVVGVLVFGLVLGANFTGYLLPNDQLAYWAVTIFTSMLSYVPLCGSWLVTTLRGGVDVGPVTLTNFFAIHVGILPVLLWLLLVYHFWLIRKAGGLIQRPQGEGPIKMVDAMPHLVFREFAVGLTLLSLLAVFSAIFDAPLGEPATPGNSPNPVKAAWYFMGLQELLLHLHPAFVTCLIPVLTFCVLASIPYINNAVLPGGVWFGGTRGHHVAAWSLVIGAACTTITVCIDSMLSLNSTMPDHPWLTRGVLPLLVYGALLTGWYAFFRRYTGCSRAEGTMAVMVFLTGTIVSLTIIGCWFRGEGMALVVPFLE</sequence>
<keyword evidence="1" id="KW-1133">Transmembrane helix</keyword>
<dbReference type="GO" id="GO:0016020">
    <property type="term" value="C:membrane"/>
    <property type="evidence" value="ECO:0007669"/>
    <property type="project" value="InterPro"/>
</dbReference>
<evidence type="ECO:0000313" key="4">
    <source>
        <dbReference type="Proteomes" id="UP000184603"/>
    </source>
</evidence>
<feature type="transmembrane region" description="Helical" evidence="1">
    <location>
        <begin position="393"/>
        <end position="415"/>
    </location>
</feature>
<dbReference type="GO" id="GO:0009055">
    <property type="term" value="F:electron transfer activity"/>
    <property type="evidence" value="ECO:0007669"/>
    <property type="project" value="InterPro"/>
</dbReference>
<gene>
    <name evidence="3" type="ORF">SAMN02745220_03926</name>
</gene>